<dbReference type="PIRSF" id="PIRSF010372">
    <property type="entry name" value="PaiB"/>
    <property type="match status" value="1"/>
</dbReference>
<evidence type="ECO:0008006" key="3">
    <source>
        <dbReference type="Google" id="ProtNLM"/>
    </source>
</evidence>
<evidence type="ECO:0000313" key="1">
    <source>
        <dbReference type="EMBL" id="QCK15124.1"/>
    </source>
</evidence>
<keyword evidence="2" id="KW-1185">Reference proteome</keyword>
<dbReference type="InterPro" id="IPR007396">
    <property type="entry name" value="TR_PAI2-type"/>
</dbReference>
<dbReference type="Gene3D" id="2.30.110.10">
    <property type="entry name" value="Electron Transport, Fmn-binding Protein, Chain A"/>
    <property type="match status" value="1"/>
</dbReference>
<dbReference type="PANTHER" id="PTHR35802">
    <property type="entry name" value="PROTEASE SYNTHASE AND SPORULATION PROTEIN PAI 2"/>
    <property type="match status" value="1"/>
</dbReference>
<protein>
    <recommendedName>
        <fullName evidence="3">Transcriptional regulator</fullName>
    </recommendedName>
</protein>
<accession>A0A4D7K2M7</accession>
<organism evidence="1 2">
    <name type="scientific">Mangrovivirga cuniculi</name>
    <dbReference type="NCBI Taxonomy" id="2715131"/>
    <lineage>
        <taxon>Bacteria</taxon>
        <taxon>Pseudomonadati</taxon>
        <taxon>Bacteroidota</taxon>
        <taxon>Cytophagia</taxon>
        <taxon>Cytophagales</taxon>
        <taxon>Mangrovivirgaceae</taxon>
        <taxon>Mangrovivirga</taxon>
    </lineage>
</organism>
<gene>
    <name evidence="1" type="ORF">DCC35_10390</name>
</gene>
<dbReference type="OrthoDB" id="9794948at2"/>
<dbReference type="InterPro" id="IPR012349">
    <property type="entry name" value="Split_barrel_FMN-bd"/>
</dbReference>
<dbReference type="EMBL" id="CP028923">
    <property type="protein sequence ID" value="QCK15124.1"/>
    <property type="molecule type" value="Genomic_DNA"/>
</dbReference>
<dbReference type="Pfam" id="PF04299">
    <property type="entry name" value="FMN_bind_2"/>
    <property type="match status" value="1"/>
</dbReference>
<dbReference type="RefSeq" id="WP_137090709.1">
    <property type="nucleotide sequence ID" value="NZ_CP028923.1"/>
</dbReference>
<name>A0A4D7K2M7_9BACT</name>
<evidence type="ECO:0000313" key="2">
    <source>
        <dbReference type="Proteomes" id="UP000298616"/>
    </source>
</evidence>
<dbReference type="AlphaFoldDB" id="A0A4D7K2M7"/>
<dbReference type="PANTHER" id="PTHR35802:SF1">
    <property type="entry name" value="PROTEASE SYNTHASE AND SPORULATION PROTEIN PAI 2"/>
    <property type="match status" value="1"/>
</dbReference>
<reference evidence="1 2" key="1">
    <citation type="submission" date="2018-04" db="EMBL/GenBank/DDBJ databases">
        <title>Complete genome uncultured novel isolate.</title>
        <authorList>
            <person name="Merlino G."/>
        </authorList>
    </citation>
    <scope>NUCLEOTIDE SEQUENCE [LARGE SCALE GENOMIC DNA]</scope>
    <source>
        <strain evidence="2">R1DC9</strain>
    </source>
</reference>
<proteinExistence type="predicted"/>
<dbReference type="KEGG" id="fpf:DCC35_10390"/>
<dbReference type="SUPFAM" id="SSF50475">
    <property type="entry name" value="FMN-binding split barrel"/>
    <property type="match status" value="1"/>
</dbReference>
<sequence>MKYPPKHYNESSIAMSLKVMRLFPLATVISSNTDSLPDVTLMPLLTDENSKGMELLGHIDKNNPQTSSLSGAEVKVLFKGPDTYISPLNYISENQLPTWNYAYVEVIGKSEFISDEECRKLLVRMVDELDTKDWKLNYNDPRIDKLLPYIQGFKIKVSSLKNRFKLSQDKSIEDQKAVNNVMMEDSRKESFVSDLKKIFS</sequence>
<dbReference type="Proteomes" id="UP000298616">
    <property type="component" value="Chromosome"/>
</dbReference>